<organism evidence="3 4">
    <name type="scientific">Aquincola tertiaricarbonis</name>
    <dbReference type="NCBI Taxonomy" id="391953"/>
    <lineage>
        <taxon>Bacteria</taxon>
        <taxon>Pseudomonadati</taxon>
        <taxon>Pseudomonadota</taxon>
        <taxon>Betaproteobacteria</taxon>
        <taxon>Burkholderiales</taxon>
        <taxon>Sphaerotilaceae</taxon>
        <taxon>Aquincola</taxon>
    </lineage>
</organism>
<sequence length="393" mass="40542">MHPPVESDLPLADAASHGLQLQVLAGPQRGACAPVPPGLPFTLGGSADCDIVLRGLAGLPLALRLCLQPQALSVQVLQGRAQVAGQSLSAGQSTHCAPDAELVLGPVRVGLVRAMDAADQPQPEARQAAAQTPDGAWPPLATATDEVLAPSATARRTPWWAGRRGWQALVAGGGALAAVSVGMLASAYTQPAAAPAREPLAQQAQATLQAAGLGQLRVRPDAEGHGLLVTGYLDTGAQRAQAEQLLAAQPLPARWQVHVNQQVADAVADVYRINGVPAQARAVGEGAVAVTTREADASRLERVRDAARRDVPGLAAIDARNLPPPAPPGPVPVVDDPGKRLASIVPGEPPYVVTADGTRYFEGALLPTGHRIAGIERHRVLLDRDGAVTPLVF</sequence>
<dbReference type="InterPro" id="IPR057770">
    <property type="entry name" value="YscD/Y4YQ_C"/>
</dbReference>
<feature type="domain" description="YscD-like Bon-like" evidence="1">
    <location>
        <begin position="200"/>
        <end position="257"/>
    </location>
</feature>
<accession>A0ABY4S2L9</accession>
<protein>
    <submittedName>
        <fullName evidence="3">Uncharacterized protein</fullName>
    </submittedName>
</protein>
<keyword evidence="4" id="KW-1185">Reference proteome</keyword>
<evidence type="ECO:0000259" key="2">
    <source>
        <dbReference type="Pfam" id="PF23893"/>
    </source>
</evidence>
<dbReference type="Proteomes" id="UP001056201">
    <property type="component" value="Chromosome 1"/>
</dbReference>
<evidence type="ECO:0000313" key="4">
    <source>
        <dbReference type="Proteomes" id="UP001056201"/>
    </source>
</evidence>
<dbReference type="EMBL" id="CP097635">
    <property type="protein sequence ID" value="URI07213.1"/>
    <property type="molecule type" value="Genomic_DNA"/>
</dbReference>
<dbReference type="Pfam" id="PF23893">
    <property type="entry name" value="Y4YQ_C"/>
    <property type="match status" value="1"/>
</dbReference>
<dbReference type="RefSeq" id="WP_250195478.1">
    <property type="nucleotide sequence ID" value="NZ_CP097635.1"/>
</dbReference>
<name>A0ABY4S2L9_AQUTE</name>
<reference evidence="3" key="1">
    <citation type="submission" date="2022-05" db="EMBL/GenBank/DDBJ databases">
        <title>An RpoN-dependent PEP-CTERM gene is involved in floc formation of an Aquincola tertiaricarbonis strain.</title>
        <authorList>
            <person name="Qiu D."/>
            <person name="Xia M."/>
        </authorList>
    </citation>
    <scope>NUCLEOTIDE SEQUENCE</scope>
    <source>
        <strain evidence="3">RN12</strain>
    </source>
</reference>
<feature type="domain" description="YscD/Y4YQ C-terminal" evidence="2">
    <location>
        <begin position="341"/>
        <end position="388"/>
    </location>
</feature>
<evidence type="ECO:0000313" key="3">
    <source>
        <dbReference type="EMBL" id="URI07213.1"/>
    </source>
</evidence>
<dbReference type="InterPro" id="IPR032034">
    <property type="entry name" value="YscD_ppl_1st"/>
</dbReference>
<gene>
    <name evidence="3" type="ORF">MW290_00885</name>
</gene>
<proteinExistence type="predicted"/>
<evidence type="ECO:0000259" key="1">
    <source>
        <dbReference type="Pfam" id="PF16693"/>
    </source>
</evidence>
<dbReference type="Pfam" id="PF16693">
    <property type="entry name" value="Yop-YscD_ppl_1st"/>
    <property type="match status" value="1"/>
</dbReference>